<comment type="caution">
    <text evidence="2">The sequence shown here is derived from an EMBL/GenBank/DDBJ whole genome shotgun (WGS) entry which is preliminary data.</text>
</comment>
<proteinExistence type="predicted"/>
<reference evidence="2 3" key="1">
    <citation type="submission" date="2007-01" db="EMBL/GenBank/DDBJ databases">
        <authorList>
            <person name="Haygood M."/>
            <person name="Podell S."/>
            <person name="Anderson C."/>
            <person name="Hopkinson B."/>
            <person name="Roe K."/>
            <person name="Barbeau K."/>
            <person name="Gaasterland T."/>
            <person name="Ferriera S."/>
            <person name="Johnson J."/>
            <person name="Kravitz S."/>
            <person name="Beeson K."/>
            <person name="Sutton G."/>
            <person name="Rogers Y.-H."/>
            <person name="Friedman R."/>
            <person name="Frazier M."/>
            <person name="Venter J.C."/>
        </authorList>
    </citation>
    <scope>NUCLEOTIDE SEQUENCE [LARGE SCALE GENOMIC DNA]</scope>
    <source>
        <strain evidence="2 3">ATCC 23134</strain>
    </source>
</reference>
<feature type="compositionally biased region" description="Basic residues" evidence="1">
    <location>
        <begin position="501"/>
        <end position="515"/>
    </location>
</feature>
<feature type="region of interest" description="Disordered" evidence="1">
    <location>
        <begin position="501"/>
        <end position="526"/>
    </location>
</feature>
<protein>
    <submittedName>
        <fullName evidence="2">Uncharacterized protein</fullName>
    </submittedName>
</protein>
<keyword evidence="3" id="KW-1185">Reference proteome</keyword>
<sequence>MLLTINVQAQFTPQERFEMPVTQKRISEDFMVTSLKKKGVLFLAIRENWSDKQTSWELIRMDTTMREVWKKGQKFDKFFSPTHTYYDQYKFVYFLMTREEKKQFKIVKLNIKDGAIEVFDGILPLKVQLKKVRVAGNYAFFTGTFNSDIAALRFNMLDGTTKIVPATYSKTYNSLDVYSHPAINSGFYLMRNTRNCNTQVHTISNIVGLQPGKTVLLPRKYTMHSAHVYPLSATKSLLLGTYSIKCQPYPQGLATMLIKSGRQSRLRLHKFLDFRNFLNFYSEKKIKRIRRRALKKEAQGKEYTLRSKMLLGNIVEVENKDNLLVIAERYWYHNRVVSSSIRRPSALPRVITQGQFQFTSASISAINYNGKRLWDNTIKIKPSITTLNLKPQVRVGFKGDSVILAYMRQYRESSVPVLWSKLVYKNKTIKKETEDEVVNPNPDDQIYSATNQHFIHWYGDVFLLWGEQVVFDRKAAGIGIRKEVAFINKLRYNHNKLTKKDLKKLKKQKRKKKGKMKNESSLNKRE</sequence>
<evidence type="ECO:0000313" key="3">
    <source>
        <dbReference type="Proteomes" id="UP000004095"/>
    </source>
</evidence>
<dbReference type="EMBL" id="AAWS01000004">
    <property type="protein sequence ID" value="EAY31196.1"/>
    <property type="molecule type" value="Genomic_DNA"/>
</dbReference>
<feature type="compositionally biased region" description="Basic and acidic residues" evidence="1">
    <location>
        <begin position="516"/>
        <end position="526"/>
    </location>
</feature>
<accession>A1ZF94</accession>
<name>A1ZF94_MICM2</name>
<dbReference type="eggNOG" id="ENOG502ZA8D">
    <property type="taxonomic scope" value="Bacteria"/>
</dbReference>
<dbReference type="AlphaFoldDB" id="A1ZF94"/>
<organism evidence="2 3">
    <name type="scientific">Microscilla marina ATCC 23134</name>
    <dbReference type="NCBI Taxonomy" id="313606"/>
    <lineage>
        <taxon>Bacteria</taxon>
        <taxon>Pseudomonadati</taxon>
        <taxon>Bacteroidota</taxon>
        <taxon>Cytophagia</taxon>
        <taxon>Cytophagales</taxon>
        <taxon>Microscillaceae</taxon>
        <taxon>Microscilla</taxon>
    </lineage>
</organism>
<gene>
    <name evidence="2" type="ORF">M23134_07608</name>
</gene>
<dbReference type="Proteomes" id="UP000004095">
    <property type="component" value="Unassembled WGS sequence"/>
</dbReference>
<evidence type="ECO:0000256" key="1">
    <source>
        <dbReference type="SAM" id="MobiDB-lite"/>
    </source>
</evidence>
<evidence type="ECO:0000313" key="2">
    <source>
        <dbReference type="EMBL" id="EAY31196.1"/>
    </source>
</evidence>